<organism evidence="1 2">
    <name type="scientific">Nephila pilipes</name>
    <name type="common">Giant wood spider</name>
    <name type="synonym">Nephila maculata</name>
    <dbReference type="NCBI Taxonomy" id="299642"/>
    <lineage>
        <taxon>Eukaryota</taxon>
        <taxon>Metazoa</taxon>
        <taxon>Ecdysozoa</taxon>
        <taxon>Arthropoda</taxon>
        <taxon>Chelicerata</taxon>
        <taxon>Arachnida</taxon>
        <taxon>Araneae</taxon>
        <taxon>Araneomorphae</taxon>
        <taxon>Entelegynae</taxon>
        <taxon>Araneoidea</taxon>
        <taxon>Nephilidae</taxon>
        <taxon>Nephila</taxon>
    </lineage>
</organism>
<reference evidence="1" key="1">
    <citation type="submission" date="2020-08" db="EMBL/GenBank/DDBJ databases">
        <title>Multicomponent nature underlies the extraordinary mechanical properties of spider dragline silk.</title>
        <authorList>
            <person name="Kono N."/>
            <person name="Nakamura H."/>
            <person name="Mori M."/>
            <person name="Yoshida Y."/>
            <person name="Ohtoshi R."/>
            <person name="Malay A.D."/>
            <person name="Moran D.A.P."/>
            <person name="Tomita M."/>
            <person name="Numata K."/>
            <person name="Arakawa K."/>
        </authorList>
    </citation>
    <scope>NUCLEOTIDE SEQUENCE</scope>
</reference>
<keyword evidence="2" id="KW-1185">Reference proteome</keyword>
<comment type="caution">
    <text evidence="1">The sequence shown here is derived from an EMBL/GenBank/DDBJ whole genome shotgun (WGS) entry which is preliminary data.</text>
</comment>
<dbReference type="Proteomes" id="UP000887013">
    <property type="component" value="Unassembled WGS sequence"/>
</dbReference>
<dbReference type="AlphaFoldDB" id="A0A8X6QZR9"/>
<accession>A0A8X6QZR9</accession>
<protein>
    <submittedName>
        <fullName evidence="1">Uncharacterized protein</fullName>
    </submittedName>
</protein>
<dbReference type="EMBL" id="BMAW01040893">
    <property type="protein sequence ID" value="GFU61409.1"/>
    <property type="molecule type" value="Genomic_DNA"/>
</dbReference>
<gene>
    <name evidence="1" type="primary">NCL1_48578</name>
    <name evidence="1" type="ORF">NPIL_605541</name>
</gene>
<name>A0A8X6QZR9_NEPPI</name>
<sequence length="339" mass="40345">MLLVPALEDLAAVSIAVNLYNDHEMQHFLKETQSCLSPGEEWKAMMEKMMPNHIYSRSLQLKIMSLMKLIHYEVERWKEHHETFVGNNLDPRIMNAFHWKSDGTIDRLKTVNSLIQSDLLQMRHRFMLACNCWHDERVLSIWKQMTAGLKNYFYKIQTYDIPESERPFNINVIHWIRSFIGIGEGSIREHGWFLNYNCYVQFLQDKLAQNSTADERLEYIGLAVCWNYETYHLSRRFCVSPTGDQLRDIQYVLTEYYLPRLLHIILCERITPRGEDFDFVELLQEFWSLIPNESKERVKRHDIYEPIALIVANGRPVLPTLKKNYFIINSMRTIFVNIE</sequence>
<evidence type="ECO:0000313" key="1">
    <source>
        <dbReference type="EMBL" id="GFU61409.1"/>
    </source>
</evidence>
<evidence type="ECO:0000313" key="2">
    <source>
        <dbReference type="Proteomes" id="UP000887013"/>
    </source>
</evidence>
<proteinExistence type="predicted"/>